<reference evidence="3 4" key="1">
    <citation type="submission" date="2019-09" db="EMBL/GenBank/DDBJ databases">
        <title>Phylogeny of genus Pseudoclavibacter and closely related genus.</title>
        <authorList>
            <person name="Li Y."/>
        </authorList>
    </citation>
    <scope>NUCLEOTIDE SEQUENCE [LARGE SCALE GENOMIC DNA]</scope>
    <source>
        <strain evidence="3 4">EGI 60007</strain>
    </source>
</reference>
<dbReference type="GO" id="GO:0005829">
    <property type="term" value="C:cytosol"/>
    <property type="evidence" value="ECO:0007669"/>
    <property type="project" value="TreeGrafter"/>
</dbReference>
<dbReference type="PANTHER" id="PTHR42743:SF11">
    <property type="entry name" value="AMINODEOXYCHORISMATE LYASE"/>
    <property type="match status" value="1"/>
</dbReference>
<evidence type="ECO:0000256" key="1">
    <source>
        <dbReference type="ARBA" id="ARBA00009320"/>
    </source>
</evidence>
<name>A0A6H9WJ06_9MICO</name>
<protein>
    <recommendedName>
        <fullName evidence="5">Aminodeoxychorismate lyase</fullName>
    </recommendedName>
</protein>
<dbReference type="Gene3D" id="3.30.470.10">
    <property type="match status" value="1"/>
</dbReference>
<dbReference type="Gene3D" id="3.20.10.10">
    <property type="entry name" value="D-amino Acid Aminotransferase, subunit A, domain 2"/>
    <property type="match status" value="1"/>
</dbReference>
<accession>A0A6H9WJ06</accession>
<evidence type="ECO:0000313" key="4">
    <source>
        <dbReference type="Proteomes" id="UP000431744"/>
    </source>
</evidence>
<comment type="similarity">
    <text evidence="1">Belongs to the class-IV pyridoxal-phosphate-dependent aminotransferase family.</text>
</comment>
<dbReference type="GO" id="GO:0046394">
    <property type="term" value="P:carboxylic acid biosynthetic process"/>
    <property type="evidence" value="ECO:0007669"/>
    <property type="project" value="UniProtKB-ARBA"/>
</dbReference>
<proteinExistence type="inferred from homology"/>
<dbReference type="Pfam" id="PF01063">
    <property type="entry name" value="Aminotran_4"/>
    <property type="match status" value="1"/>
</dbReference>
<dbReference type="AlphaFoldDB" id="A0A6H9WJ06"/>
<evidence type="ECO:0008006" key="5">
    <source>
        <dbReference type="Google" id="ProtNLM"/>
    </source>
</evidence>
<comment type="caution">
    <text evidence="3">The sequence shown here is derived from an EMBL/GenBank/DDBJ whole genome shotgun (WGS) entry which is preliminary data.</text>
</comment>
<sequence length="428" mass="44549">MTRGRWRRARRRGPWRGGRSWRSQSVGGSGRVSGRGSSLPGTLAARFRAAHAVPPRLPCALPVRATARSPAVTGLPRPGLLGAVRRSSGGSPLIADHRPCATSYPCRGALAAHRRRAGRNAAYPCGMVTSSRLLALLDGSLIDPATPIVHADDLGVVRGDGVFETLLAIDGEPRDLEPHLERLAASAKLLSLPVPDAAGYRRAIAAVLGAWPWADAQEALVRIVQTRGRDVGRGPGSELDPPDAGGPGGWALAFPLSPAVVRQRSAGVRVLLLDRGFEGDEIAPLPWLLPGAKTLSYGVNMAAGRYAAANGADDAIFVSPSGNILEGPTSGVVVDLDGELVTPPLAGILDSITVAHLRREGPAAGLALRTREVTRQELLAARGAWLLSSGRIAAPVVSIDGEPFRVSPLHERLAAVLRVPGAAGASPA</sequence>
<organism evidence="3 4">
    <name type="scientific">Pseudoclavibacter endophyticus</name>
    <dbReference type="NCBI Taxonomy" id="1778590"/>
    <lineage>
        <taxon>Bacteria</taxon>
        <taxon>Bacillati</taxon>
        <taxon>Actinomycetota</taxon>
        <taxon>Actinomycetes</taxon>
        <taxon>Micrococcales</taxon>
        <taxon>Microbacteriaceae</taxon>
        <taxon>Pseudoclavibacter</taxon>
    </lineage>
</organism>
<dbReference type="OrthoDB" id="3199344at2"/>
<evidence type="ECO:0000256" key="2">
    <source>
        <dbReference type="SAM" id="MobiDB-lite"/>
    </source>
</evidence>
<feature type="region of interest" description="Disordered" evidence="2">
    <location>
        <begin position="1"/>
        <end position="39"/>
    </location>
</feature>
<dbReference type="InterPro" id="IPR043132">
    <property type="entry name" value="BCAT-like_C"/>
</dbReference>
<feature type="compositionally biased region" description="Basic residues" evidence="2">
    <location>
        <begin position="1"/>
        <end position="14"/>
    </location>
</feature>
<dbReference type="InterPro" id="IPR001544">
    <property type="entry name" value="Aminotrans_IV"/>
</dbReference>
<dbReference type="EMBL" id="WBJY01000004">
    <property type="protein sequence ID" value="KAB1646793.1"/>
    <property type="molecule type" value="Genomic_DNA"/>
</dbReference>
<dbReference type="InterPro" id="IPR036038">
    <property type="entry name" value="Aminotransferase-like"/>
</dbReference>
<dbReference type="PANTHER" id="PTHR42743">
    <property type="entry name" value="AMINO-ACID AMINOTRANSFERASE"/>
    <property type="match status" value="1"/>
</dbReference>
<dbReference type="GO" id="GO:0003824">
    <property type="term" value="F:catalytic activity"/>
    <property type="evidence" value="ECO:0007669"/>
    <property type="project" value="InterPro"/>
</dbReference>
<feature type="compositionally biased region" description="Low complexity" evidence="2">
    <location>
        <begin position="17"/>
        <end position="26"/>
    </location>
</feature>
<dbReference type="InterPro" id="IPR050571">
    <property type="entry name" value="Class-IV_PLP-Dep_Aminotrnsfr"/>
</dbReference>
<evidence type="ECO:0000313" key="3">
    <source>
        <dbReference type="EMBL" id="KAB1646793.1"/>
    </source>
</evidence>
<dbReference type="InterPro" id="IPR043131">
    <property type="entry name" value="BCAT-like_N"/>
</dbReference>
<keyword evidence="4" id="KW-1185">Reference proteome</keyword>
<gene>
    <name evidence="3" type="ORF">F8O04_13725</name>
</gene>
<dbReference type="SUPFAM" id="SSF56752">
    <property type="entry name" value="D-aminoacid aminotransferase-like PLP-dependent enzymes"/>
    <property type="match status" value="1"/>
</dbReference>
<dbReference type="Proteomes" id="UP000431744">
    <property type="component" value="Unassembled WGS sequence"/>
</dbReference>